<evidence type="ECO:0000313" key="5">
    <source>
        <dbReference type="Proteomes" id="UP001056693"/>
    </source>
</evidence>
<dbReference type="InterPro" id="IPR002495">
    <property type="entry name" value="Glyco_trans_8"/>
</dbReference>
<keyword evidence="5" id="KW-1185">Reference proteome</keyword>
<keyword evidence="2" id="KW-0808">Transferase</keyword>
<organism evidence="4 5">
    <name type="scientific">Ruminococcus bromii</name>
    <dbReference type="NCBI Taxonomy" id="40518"/>
    <lineage>
        <taxon>Bacteria</taxon>
        <taxon>Bacillati</taxon>
        <taxon>Bacillota</taxon>
        <taxon>Clostridia</taxon>
        <taxon>Eubacteriales</taxon>
        <taxon>Oscillospiraceae</taxon>
        <taxon>Ruminococcus</taxon>
    </lineage>
</organism>
<dbReference type="EMBL" id="SNUZ01000004">
    <property type="protein sequence ID" value="MCL3787016.1"/>
    <property type="molecule type" value="Genomic_DNA"/>
</dbReference>
<evidence type="ECO:0000256" key="1">
    <source>
        <dbReference type="ARBA" id="ARBA00022676"/>
    </source>
</evidence>
<dbReference type="PANTHER" id="PTHR13778:SF47">
    <property type="entry name" value="LIPOPOLYSACCHARIDE 1,3-GALACTOSYLTRANSFERASE"/>
    <property type="match status" value="1"/>
</dbReference>
<comment type="caution">
    <text evidence="4">The sequence shown here is derived from an EMBL/GenBank/DDBJ whole genome shotgun (WGS) entry which is preliminary data.</text>
</comment>
<dbReference type="RefSeq" id="WP_249376052.1">
    <property type="nucleotide sequence ID" value="NZ_SNUZ01000004.1"/>
</dbReference>
<protein>
    <submittedName>
        <fullName evidence="4">Glycosyltransferase family 8 protein</fullName>
    </submittedName>
</protein>
<dbReference type="Pfam" id="PF01501">
    <property type="entry name" value="Glyco_transf_8"/>
    <property type="match status" value="1"/>
</dbReference>
<evidence type="ECO:0000256" key="3">
    <source>
        <dbReference type="ARBA" id="ARBA00022723"/>
    </source>
</evidence>
<evidence type="ECO:0000313" key="4">
    <source>
        <dbReference type="EMBL" id="MCL3787016.1"/>
    </source>
</evidence>
<dbReference type="PANTHER" id="PTHR13778">
    <property type="entry name" value="GLYCOSYLTRANSFERASE 8 DOMAIN-CONTAINING PROTEIN"/>
    <property type="match status" value="1"/>
</dbReference>
<gene>
    <name evidence="4" type="ORF">E2N93_03135</name>
</gene>
<keyword evidence="1" id="KW-0328">Glycosyltransferase</keyword>
<proteinExistence type="predicted"/>
<dbReference type="SUPFAM" id="SSF53448">
    <property type="entry name" value="Nucleotide-diphospho-sugar transferases"/>
    <property type="match status" value="1"/>
</dbReference>
<accession>A0ABT0NFI3</accession>
<dbReference type="Gene3D" id="3.90.550.10">
    <property type="entry name" value="Spore Coat Polysaccharide Biosynthesis Protein SpsA, Chain A"/>
    <property type="match status" value="1"/>
</dbReference>
<reference evidence="4 5" key="1">
    <citation type="submission" date="2019-03" db="EMBL/GenBank/DDBJ databases">
        <authorList>
            <person name="Molinero N."/>
            <person name="Sanchez B."/>
            <person name="Walker A."/>
            <person name="Duncan S."/>
            <person name="Delgado S."/>
            <person name="Margolles A."/>
        </authorList>
    </citation>
    <scope>NUCLEOTIDE SEQUENCE [LARGE SCALE GENOMIC DNA]</scope>
    <source>
        <strain evidence="4 5">IPLA60002</strain>
    </source>
</reference>
<sequence>MGKNIMNVLFSSDDKYAQHLGVAIYSLLEHNTAFNKITIYIVDNDISDINKQKLNKTADEFDNAEIIFLPFNKWKNKLHLNMKWDISISSYARLFIADMLPDDIDQVLYMDCDVIICESLENLWNTDLNNNVLGAVQDTVNDKTKEAVGLLPEDKYFNAGILLIDLKKWRKQNIGIKCLKFIEEKNGSVGHHDQGTLNGVLNGKWYRLPLKYNLMTIHYIFSYRKNKKYFKDHSNFYLYDDIENAKLHPAILHYVPSFTTRPWVSNCKHPKKNLYWNIISKTPWIDAKPEKDKSKWYVKLINFRYRKLYW</sequence>
<evidence type="ECO:0000256" key="2">
    <source>
        <dbReference type="ARBA" id="ARBA00022679"/>
    </source>
</evidence>
<keyword evidence="3" id="KW-0479">Metal-binding</keyword>
<dbReference type="InterPro" id="IPR029044">
    <property type="entry name" value="Nucleotide-diphossugar_trans"/>
</dbReference>
<dbReference type="Proteomes" id="UP001056693">
    <property type="component" value="Unassembled WGS sequence"/>
</dbReference>
<dbReference type="InterPro" id="IPR050748">
    <property type="entry name" value="Glycosyltrans_8_dom-fam"/>
</dbReference>
<dbReference type="CDD" id="cd04194">
    <property type="entry name" value="GT8_A4GalT_like"/>
    <property type="match status" value="1"/>
</dbReference>
<name>A0ABT0NFI3_9FIRM</name>